<dbReference type="InterPro" id="IPR050493">
    <property type="entry name" value="FAD-dep_Monooxygenase_BioMet"/>
</dbReference>
<dbReference type="Proteomes" id="UP000189940">
    <property type="component" value="Unassembled WGS sequence"/>
</dbReference>
<evidence type="ECO:0000259" key="6">
    <source>
        <dbReference type="Pfam" id="PF01494"/>
    </source>
</evidence>
<evidence type="ECO:0000313" key="8">
    <source>
        <dbReference type="Proteomes" id="UP000189940"/>
    </source>
</evidence>
<feature type="domain" description="FAD-binding" evidence="6">
    <location>
        <begin position="8"/>
        <end position="359"/>
    </location>
</feature>
<proteinExistence type="predicted"/>
<evidence type="ECO:0000313" key="7">
    <source>
        <dbReference type="EMBL" id="OPH82678.1"/>
    </source>
</evidence>
<evidence type="ECO:0000256" key="3">
    <source>
        <dbReference type="ARBA" id="ARBA00022827"/>
    </source>
</evidence>
<dbReference type="GO" id="GO:0071949">
    <property type="term" value="F:FAD binding"/>
    <property type="evidence" value="ECO:0007669"/>
    <property type="project" value="InterPro"/>
</dbReference>
<dbReference type="GO" id="GO:0004497">
    <property type="term" value="F:monooxygenase activity"/>
    <property type="evidence" value="ECO:0007669"/>
    <property type="project" value="UniProtKB-KW"/>
</dbReference>
<dbReference type="STRING" id="29421.B2M20_11540"/>
<dbReference type="OrthoDB" id="4230779at2"/>
<comment type="caution">
    <text evidence="7">The sequence shown here is derived from an EMBL/GenBank/DDBJ whole genome shotgun (WGS) entry which is preliminary data.</text>
</comment>
<comment type="cofactor">
    <cofactor evidence="1">
        <name>FAD</name>
        <dbReference type="ChEBI" id="CHEBI:57692"/>
    </cofactor>
</comment>
<name>A0A1V4HXH9_NITVU</name>
<keyword evidence="2" id="KW-0285">Flavoprotein</keyword>
<evidence type="ECO:0000256" key="2">
    <source>
        <dbReference type="ARBA" id="ARBA00022630"/>
    </source>
</evidence>
<dbReference type="PRINTS" id="PR00420">
    <property type="entry name" value="RNGMNOXGNASE"/>
</dbReference>
<dbReference type="EMBL" id="MWPQ01000042">
    <property type="protein sequence ID" value="OPH82678.1"/>
    <property type="molecule type" value="Genomic_DNA"/>
</dbReference>
<reference evidence="7 8" key="1">
    <citation type="submission" date="2017-02" db="EMBL/GenBank/DDBJ databases">
        <title>Genome sequence of the nitrite-oxidizing bacterium Nitrobacter vulgaris strain Ab1.</title>
        <authorList>
            <person name="Mellbye B.L."/>
            <person name="Davis E.W."/>
            <person name="Spieck E."/>
            <person name="Chang J.H."/>
            <person name="Bottomley P.J."/>
            <person name="Sayavedra-Soto L.A."/>
        </authorList>
    </citation>
    <scope>NUCLEOTIDE SEQUENCE [LARGE SCALE GENOMIC DNA]</scope>
    <source>
        <strain evidence="7 8">Ab1</strain>
    </source>
</reference>
<gene>
    <name evidence="7" type="ORF">B2M20_11540</name>
</gene>
<dbReference type="Pfam" id="PF01494">
    <property type="entry name" value="FAD_binding_3"/>
    <property type="match status" value="1"/>
</dbReference>
<evidence type="ECO:0000256" key="5">
    <source>
        <dbReference type="ARBA" id="ARBA00023033"/>
    </source>
</evidence>
<dbReference type="Gene3D" id="3.50.50.60">
    <property type="entry name" value="FAD/NAD(P)-binding domain"/>
    <property type="match status" value="1"/>
</dbReference>
<dbReference type="SUPFAM" id="SSF54373">
    <property type="entry name" value="FAD-linked reductases, C-terminal domain"/>
    <property type="match status" value="1"/>
</dbReference>
<dbReference type="InterPro" id="IPR036188">
    <property type="entry name" value="FAD/NAD-bd_sf"/>
</dbReference>
<keyword evidence="8" id="KW-1185">Reference proteome</keyword>
<dbReference type="InterPro" id="IPR002938">
    <property type="entry name" value="FAD-bd"/>
</dbReference>
<protein>
    <submittedName>
        <fullName evidence="7">Monooxygenase</fullName>
    </submittedName>
</protein>
<keyword evidence="3" id="KW-0274">FAD</keyword>
<keyword evidence="4" id="KW-0560">Oxidoreductase</keyword>
<dbReference type="SUPFAM" id="SSF51905">
    <property type="entry name" value="FAD/NAD(P)-binding domain"/>
    <property type="match status" value="1"/>
</dbReference>
<organism evidence="7 8">
    <name type="scientific">Nitrobacter vulgaris</name>
    <dbReference type="NCBI Taxonomy" id="29421"/>
    <lineage>
        <taxon>Bacteria</taxon>
        <taxon>Pseudomonadati</taxon>
        <taxon>Pseudomonadota</taxon>
        <taxon>Alphaproteobacteria</taxon>
        <taxon>Hyphomicrobiales</taxon>
        <taxon>Nitrobacteraceae</taxon>
        <taxon>Nitrobacter</taxon>
    </lineage>
</organism>
<evidence type="ECO:0000256" key="1">
    <source>
        <dbReference type="ARBA" id="ARBA00001974"/>
    </source>
</evidence>
<sequence length="402" mass="42920">MTRSRSRTVVVAGAGIGGLTASLALAAKGCRVLIIETAERLEGVGAGLQLSPNATRVLIELGLHARLSARALAPEAVSIMSARHGDEICRIPLGETAALRAGAPYWVMHRADLQAALLEQVHDHPDIELRLGARVEDAAAFAIGAKATVCDDTAGAQETAWALIGADGVWSALRSRLFPDAAPLFSGLIAWRGTVEAAQLPHDMTAPRIQLWMGPDAHLVTYPMSGGDQINLIAIVPGGWNQPGGNAAGDTADIKRTFAQAHWPEPAHVMIDAVNRWHKWALFTIPPMAAWHRDTTALLGDAAHAMLPFVAQGAGMAIEDAAVLAQCLGEAANENAEGVAAALARYTRLRRARVARVQETAQLNGRIYHLRGVAALARDLAIRAMGPQRMLARQEWIYSWQP</sequence>
<dbReference type="PANTHER" id="PTHR13789:SF318">
    <property type="entry name" value="GERANYLGERANYL DIPHOSPHATE REDUCTASE"/>
    <property type="match status" value="1"/>
</dbReference>
<dbReference type="AlphaFoldDB" id="A0A1V4HXH9"/>
<dbReference type="PANTHER" id="PTHR13789">
    <property type="entry name" value="MONOOXYGENASE"/>
    <property type="match status" value="1"/>
</dbReference>
<accession>A0A1V4HXH9</accession>
<keyword evidence="5 7" id="KW-0503">Monooxygenase</keyword>
<evidence type="ECO:0000256" key="4">
    <source>
        <dbReference type="ARBA" id="ARBA00023002"/>
    </source>
</evidence>